<dbReference type="Proteomes" id="UP000009096">
    <property type="component" value="Chromosome 1"/>
</dbReference>
<dbReference type="KEGG" id="fvr:FVEG_01129"/>
<gene>
    <name evidence="2" type="ORF">FVEG_01129</name>
</gene>
<protein>
    <submittedName>
        <fullName evidence="2">Uncharacterized protein</fullName>
    </submittedName>
</protein>
<sequence>MPSEVGRGASRGARSRRHREVETTTLGQSTIYAVPYPWVVVQLLRSVTTRPAGEDILKRPVLALVLQRHLKALAVTGCMLASNLDASKVSEDTMSGISSTINIY</sequence>
<proteinExistence type="predicted"/>
<reference evidence="2 3" key="1">
    <citation type="journal article" date="2010" name="Nature">
        <title>Comparative genomics reveals mobile pathogenicity chromosomes in Fusarium.</title>
        <authorList>
            <person name="Ma L.J."/>
            <person name="van der Does H.C."/>
            <person name="Borkovich K.A."/>
            <person name="Coleman J.J."/>
            <person name="Daboussi M.J."/>
            <person name="Di Pietro A."/>
            <person name="Dufresne M."/>
            <person name="Freitag M."/>
            <person name="Grabherr M."/>
            <person name="Henrissat B."/>
            <person name="Houterman P.M."/>
            <person name="Kang S."/>
            <person name="Shim W.B."/>
            <person name="Woloshuk C."/>
            <person name="Xie X."/>
            <person name="Xu J.R."/>
            <person name="Antoniw J."/>
            <person name="Baker S.E."/>
            <person name="Bluhm B.H."/>
            <person name="Breakspear A."/>
            <person name="Brown D.W."/>
            <person name="Butchko R.A."/>
            <person name="Chapman S."/>
            <person name="Coulson R."/>
            <person name="Coutinho P.M."/>
            <person name="Danchin E.G."/>
            <person name="Diener A."/>
            <person name="Gale L.R."/>
            <person name="Gardiner D.M."/>
            <person name="Goff S."/>
            <person name="Hammond-Kosack K.E."/>
            <person name="Hilburn K."/>
            <person name="Hua-Van A."/>
            <person name="Jonkers W."/>
            <person name="Kazan K."/>
            <person name="Kodira C.D."/>
            <person name="Koehrsen M."/>
            <person name="Kumar L."/>
            <person name="Lee Y.H."/>
            <person name="Li L."/>
            <person name="Manners J.M."/>
            <person name="Miranda-Saavedra D."/>
            <person name="Mukherjee M."/>
            <person name="Park G."/>
            <person name="Park J."/>
            <person name="Park S.Y."/>
            <person name="Proctor R.H."/>
            <person name="Regev A."/>
            <person name="Ruiz-Roldan M.C."/>
            <person name="Sain D."/>
            <person name="Sakthikumar S."/>
            <person name="Sykes S."/>
            <person name="Schwartz D.C."/>
            <person name="Turgeon B.G."/>
            <person name="Wapinski I."/>
            <person name="Yoder O."/>
            <person name="Young S."/>
            <person name="Zeng Q."/>
            <person name="Zhou S."/>
            <person name="Galagan J."/>
            <person name="Cuomo C.A."/>
            <person name="Kistler H.C."/>
            <person name="Rep M."/>
        </authorList>
    </citation>
    <scope>NUCLEOTIDE SEQUENCE [LARGE SCALE GENOMIC DNA]</scope>
    <source>
        <strain evidence="3">M3125 / FGSC 7600</strain>
    </source>
</reference>
<evidence type="ECO:0000313" key="3">
    <source>
        <dbReference type="Proteomes" id="UP000009096"/>
    </source>
</evidence>
<name>W7LPX1_GIBM7</name>
<evidence type="ECO:0000313" key="2">
    <source>
        <dbReference type="EMBL" id="EWG37550.1"/>
    </source>
</evidence>
<accession>W7LPX1</accession>
<dbReference type="GeneID" id="30059448"/>
<evidence type="ECO:0000256" key="1">
    <source>
        <dbReference type="SAM" id="MobiDB-lite"/>
    </source>
</evidence>
<dbReference type="VEuPathDB" id="FungiDB:FVEG_01129"/>
<dbReference type="AlphaFoldDB" id="W7LPX1"/>
<dbReference type="EMBL" id="DS022242">
    <property type="protein sequence ID" value="EWG37550.1"/>
    <property type="molecule type" value="Genomic_DNA"/>
</dbReference>
<dbReference type="RefSeq" id="XP_018743741.1">
    <property type="nucleotide sequence ID" value="XM_018887921.1"/>
</dbReference>
<organism evidence="2 3">
    <name type="scientific">Gibberella moniliformis (strain M3125 / FGSC 7600)</name>
    <name type="common">Maize ear and stalk rot fungus</name>
    <name type="synonym">Fusarium verticillioides</name>
    <dbReference type="NCBI Taxonomy" id="334819"/>
    <lineage>
        <taxon>Eukaryota</taxon>
        <taxon>Fungi</taxon>
        <taxon>Dikarya</taxon>
        <taxon>Ascomycota</taxon>
        <taxon>Pezizomycotina</taxon>
        <taxon>Sordariomycetes</taxon>
        <taxon>Hypocreomycetidae</taxon>
        <taxon>Hypocreales</taxon>
        <taxon>Nectriaceae</taxon>
        <taxon>Fusarium</taxon>
        <taxon>Fusarium fujikuroi species complex</taxon>
    </lineage>
</organism>
<keyword evidence="3" id="KW-1185">Reference proteome</keyword>
<feature type="region of interest" description="Disordered" evidence="1">
    <location>
        <begin position="1"/>
        <end position="22"/>
    </location>
</feature>
<dbReference type="EMBL" id="CM000578">
    <property type="protein sequence ID" value="EWG37550.1"/>
    <property type="molecule type" value="Genomic_DNA"/>
</dbReference>
<feature type="compositionally biased region" description="Low complexity" evidence="1">
    <location>
        <begin position="1"/>
        <end position="12"/>
    </location>
</feature>
<dbReference type="HOGENOM" id="CLU_2250375_0_0_1"/>